<dbReference type="RefSeq" id="XP_021854679.1">
    <property type="nucleotide sequence ID" value="XM_021998987.2"/>
</dbReference>
<evidence type="ECO:0000313" key="4">
    <source>
        <dbReference type="Proteomes" id="UP000813463"/>
    </source>
</evidence>
<keyword evidence="4" id="KW-1185">Reference proteome</keyword>
<feature type="domain" description="SAP" evidence="2">
    <location>
        <begin position="93"/>
        <end position="129"/>
    </location>
</feature>
<accession>A0A9R0K180</accession>
<organism evidence="4 5">
    <name type="scientific">Spinacia oleracea</name>
    <name type="common">Spinach</name>
    <dbReference type="NCBI Taxonomy" id="3562"/>
    <lineage>
        <taxon>Eukaryota</taxon>
        <taxon>Viridiplantae</taxon>
        <taxon>Streptophyta</taxon>
        <taxon>Embryophyta</taxon>
        <taxon>Tracheophyta</taxon>
        <taxon>Spermatophyta</taxon>
        <taxon>Magnoliopsida</taxon>
        <taxon>eudicotyledons</taxon>
        <taxon>Gunneridae</taxon>
        <taxon>Pentapetalae</taxon>
        <taxon>Caryophyllales</taxon>
        <taxon>Chenopodiaceae</taxon>
        <taxon>Chenopodioideae</taxon>
        <taxon>Anserineae</taxon>
        <taxon>Spinacia</taxon>
    </lineage>
</organism>
<feature type="compositionally biased region" description="Basic residues" evidence="1">
    <location>
        <begin position="246"/>
        <end position="262"/>
    </location>
</feature>
<gene>
    <name evidence="5" type="primary">LOC110794053</name>
</gene>
<feature type="region of interest" description="Disordered" evidence="1">
    <location>
        <begin position="240"/>
        <end position="318"/>
    </location>
</feature>
<proteinExistence type="predicted"/>
<feature type="compositionally biased region" description="Acidic residues" evidence="1">
    <location>
        <begin position="39"/>
        <end position="62"/>
    </location>
</feature>
<dbReference type="AlphaFoldDB" id="A0A9R0K180"/>
<dbReference type="KEGG" id="soe:110794053"/>
<dbReference type="PANTHER" id="PTHR35323:SF2">
    <property type="entry name" value="SAP DOMAIN-CONTAINING PROTEIN"/>
    <property type="match status" value="1"/>
</dbReference>
<dbReference type="PANTHER" id="PTHR35323">
    <property type="entry name" value="SAP DOMAIN-CONTAINING PROTEIN"/>
    <property type="match status" value="1"/>
</dbReference>
<dbReference type="Proteomes" id="UP000813463">
    <property type="component" value="Chromosome 3"/>
</dbReference>
<feature type="compositionally biased region" description="Low complexity" evidence="1">
    <location>
        <begin position="29"/>
        <end position="38"/>
    </location>
</feature>
<dbReference type="OrthoDB" id="690722at2759"/>
<dbReference type="InterPro" id="IPR056116">
    <property type="entry name" value="DUF7699"/>
</dbReference>
<reference evidence="5" key="2">
    <citation type="submission" date="2025-08" db="UniProtKB">
        <authorList>
            <consortium name="RefSeq"/>
        </authorList>
    </citation>
    <scope>IDENTIFICATION</scope>
    <source>
        <tissue evidence="5">Leaf</tissue>
    </source>
</reference>
<reference evidence="4" key="1">
    <citation type="journal article" date="2021" name="Nat. Commun.">
        <title>Genomic analyses provide insights into spinach domestication and the genetic basis of agronomic traits.</title>
        <authorList>
            <person name="Cai X."/>
            <person name="Sun X."/>
            <person name="Xu C."/>
            <person name="Sun H."/>
            <person name="Wang X."/>
            <person name="Ge C."/>
            <person name="Zhang Z."/>
            <person name="Wang Q."/>
            <person name="Fei Z."/>
            <person name="Jiao C."/>
            <person name="Wang Q."/>
        </authorList>
    </citation>
    <scope>NUCLEOTIDE SEQUENCE [LARGE SCALE GENOMIC DNA]</scope>
    <source>
        <strain evidence="4">cv. Varoflay</strain>
    </source>
</reference>
<evidence type="ECO:0000259" key="3">
    <source>
        <dbReference type="Pfam" id="PF24766"/>
    </source>
</evidence>
<feature type="domain" description="DUF7699" evidence="3">
    <location>
        <begin position="153"/>
        <end position="233"/>
    </location>
</feature>
<feature type="compositionally biased region" description="Basic and acidic residues" evidence="1">
    <location>
        <begin position="63"/>
        <end position="73"/>
    </location>
</feature>
<sequence>MASIKGKSILIHLSSSSSSDDNGDDIDSASDSASLSSGDECESSDDDVYEVDEDGSEEDEESNEKFDNECHGAEDDDLSLSNRVIQFLQGRRDLQGLSLKACKAYLRRHGLRVSGNKDECASRVQEHWRIKDGKAEILYPRSSFVINCTGDVCKGDIVLFKQKVYGSARKGKLRGKRTVAGRVVKESYGAEKQQHTFTVEVLWSQGMRKLSPLFPLLIKGRNLYRLKTYRQPWKNEGERRKVLAEKHRRGTAARCKREKRKNALSTDKGRKSRKISELGRPFQPSYPKGGDHFGSRQGASSSETTIRNSKQRNVKQGAVENISRAKFSRPFPTPQKLVSRVAVPSTLQSCDGASQRYSESLVRPYYRVEPFGPHFAEFRCEIPYHSPRMVPAAQNGVYTNRSFCNPYDIPQPWETRVDYRQLTPPRTARGQWMNGLLNCSICGCNHHGSNRCAIAACWRCCRRVRMGECNVHR</sequence>
<evidence type="ECO:0000313" key="5">
    <source>
        <dbReference type="RefSeq" id="XP_021854679.1"/>
    </source>
</evidence>
<evidence type="ECO:0000259" key="2">
    <source>
        <dbReference type="Pfam" id="PF02037"/>
    </source>
</evidence>
<name>A0A9R0K180_SPIOL</name>
<feature type="compositionally biased region" description="Polar residues" evidence="1">
    <location>
        <begin position="297"/>
        <end position="308"/>
    </location>
</feature>
<dbReference type="InterPro" id="IPR003034">
    <property type="entry name" value="SAP_dom"/>
</dbReference>
<dbReference type="Pfam" id="PF02037">
    <property type="entry name" value="SAP"/>
    <property type="match status" value="1"/>
</dbReference>
<dbReference type="GeneID" id="110794053"/>
<protein>
    <submittedName>
        <fullName evidence="5">Uncharacterized protein isoform X1</fullName>
    </submittedName>
</protein>
<dbReference type="Pfam" id="PF24766">
    <property type="entry name" value="DUF7699"/>
    <property type="match status" value="1"/>
</dbReference>
<evidence type="ECO:0000256" key="1">
    <source>
        <dbReference type="SAM" id="MobiDB-lite"/>
    </source>
</evidence>
<feature type="region of interest" description="Disordered" evidence="1">
    <location>
        <begin position="14"/>
        <end position="74"/>
    </location>
</feature>